<dbReference type="AlphaFoldDB" id="A0A9D4GSR3"/>
<evidence type="ECO:0000313" key="1">
    <source>
        <dbReference type="EMBL" id="KAH3822991.1"/>
    </source>
</evidence>
<keyword evidence="2" id="KW-1185">Reference proteome</keyword>
<gene>
    <name evidence="1" type="ORF">DPMN_124785</name>
</gene>
<reference evidence="1" key="1">
    <citation type="journal article" date="2019" name="bioRxiv">
        <title>The Genome of the Zebra Mussel, Dreissena polymorpha: A Resource for Invasive Species Research.</title>
        <authorList>
            <person name="McCartney M.A."/>
            <person name="Auch B."/>
            <person name="Kono T."/>
            <person name="Mallez S."/>
            <person name="Zhang Y."/>
            <person name="Obille A."/>
            <person name="Becker A."/>
            <person name="Abrahante J.E."/>
            <person name="Garbe J."/>
            <person name="Badalamenti J.P."/>
            <person name="Herman A."/>
            <person name="Mangelson H."/>
            <person name="Liachko I."/>
            <person name="Sullivan S."/>
            <person name="Sone E.D."/>
            <person name="Koren S."/>
            <person name="Silverstein K.A.T."/>
            <person name="Beckman K.B."/>
            <person name="Gohl D.M."/>
        </authorList>
    </citation>
    <scope>NUCLEOTIDE SEQUENCE</scope>
    <source>
        <strain evidence="1">Duluth1</strain>
        <tissue evidence="1">Whole animal</tissue>
    </source>
</reference>
<organism evidence="1 2">
    <name type="scientific">Dreissena polymorpha</name>
    <name type="common">Zebra mussel</name>
    <name type="synonym">Mytilus polymorpha</name>
    <dbReference type="NCBI Taxonomy" id="45954"/>
    <lineage>
        <taxon>Eukaryota</taxon>
        <taxon>Metazoa</taxon>
        <taxon>Spiralia</taxon>
        <taxon>Lophotrochozoa</taxon>
        <taxon>Mollusca</taxon>
        <taxon>Bivalvia</taxon>
        <taxon>Autobranchia</taxon>
        <taxon>Heteroconchia</taxon>
        <taxon>Euheterodonta</taxon>
        <taxon>Imparidentia</taxon>
        <taxon>Neoheterodontei</taxon>
        <taxon>Myida</taxon>
        <taxon>Dreissenoidea</taxon>
        <taxon>Dreissenidae</taxon>
        <taxon>Dreissena</taxon>
    </lineage>
</organism>
<sequence length="92" mass="10570">MLRDAQAYLNSQIYKATNEVGYEHMTNPNHQGNLAPEYSVFLQHTYAVFKTGLDRELYRQERELTVCLIGSPRAKQIRGLHSVPFSLLTCLL</sequence>
<dbReference type="EMBL" id="JAIWYP010000005">
    <property type="protein sequence ID" value="KAH3822991.1"/>
    <property type="molecule type" value="Genomic_DNA"/>
</dbReference>
<protein>
    <submittedName>
        <fullName evidence="1">Uncharacterized protein</fullName>
    </submittedName>
</protein>
<comment type="caution">
    <text evidence="1">The sequence shown here is derived from an EMBL/GenBank/DDBJ whole genome shotgun (WGS) entry which is preliminary data.</text>
</comment>
<reference evidence="1" key="2">
    <citation type="submission" date="2020-11" db="EMBL/GenBank/DDBJ databases">
        <authorList>
            <person name="McCartney M.A."/>
            <person name="Auch B."/>
            <person name="Kono T."/>
            <person name="Mallez S."/>
            <person name="Becker A."/>
            <person name="Gohl D.M."/>
            <person name="Silverstein K.A.T."/>
            <person name="Koren S."/>
            <person name="Bechman K.B."/>
            <person name="Herman A."/>
            <person name="Abrahante J.E."/>
            <person name="Garbe J."/>
        </authorList>
    </citation>
    <scope>NUCLEOTIDE SEQUENCE</scope>
    <source>
        <strain evidence="1">Duluth1</strain>
        <tissue evidence="1">Whole animal</tissue>
    </source>
</reference>
<dbReference type="Proteomes" id="UP000828390">
    <property type="component" value="Unassembled WGS sequence"/>
</dbReference>
<name>A0A9D4GSR3_DREPO</name>
<accession>A0A9D4GSR3</accession>
<proteinExistence type="predicted"/>
<evidence type="ECO:0000313" key="2">
    <source>
        <dbReference type="Proteomes" id="UP000828390"/>
    </source>
</evidence>